<organism evidence="1 2">
    <name type="scientific">Choanephora cucurbitarum</name>
    <dbReference type="NCBI Taxonomy" id="101091"/>
    <lineage>
        <taxon>Eukaryota</taxon>
        <taxon>Fungi</taxon>
        <taxon>Fungi incertae sedis</taxon>
        <taxon>Mucoromycota</taxon>
        <taxon>Mucoromycotina</taxon>
        <taxon>Mucoromycetes</taxon>
        <taxon>Mucorales</taxon>
        <taxon>Mucorineae</taxon>
        <taxon>Choanephoraceae</taxon>
        <taxon>Choanephoroideae</taxon>
        <taxon>Choanephora</taxon>
    </lineage>
</organism>
<dbReference type="OrthoDB" id="6244550at2759"/>
<dbReference type="AlphaFoldDB" id="A0A1C7NR28"/>
<dbReference type="InParanoid" id="A0A1C7NR28"/>
<accession>A0A1C7NR28</accession>
<reference evidence="1 2" key="1">
    <citation type="submission" date="2016-03" db="EMBL/GenBank/DDBJ databases">
        <title>Choanephora cucurbitarum.</title>
        <authorList>
            <person name="Min B."/>
            <person name="Park H."/>
            <person name="Park J.-H."/>
            <person name="Shin H.-D."/>
            <person name="Choi I.-G."/>
        </authorList>
    </citation>
    <scope>NUCLEOTIDE SEQUENCE [LARGE SCALE GENOMIC DNA]</scope>
    <source>
        <strain evidence="1 2">KUS-F28377</strain>
    </source>
</reference>
<dbReference type="Proteomes" id="UP000093000">
    <property type="component" value="Unassembled WGS sequence"/>
</dbReference>
<protein>
    <submittedName>
        <fullName evidence="1">Uncharacterized protein</fullName>
    </submittedName>
</protein>
<keyword evidence="2" id="KW-1185">Reference proteome</keyword>
<evidence type="ECO:0000313" key="1">
    <source>
        <dbReference type="EMBL" id="OBZ91420.1"/>
    </source>
</evidence>
<gene>
    <name evidence="1" type="ORF">A0J61_00538</name>
</gene>
<evidence type="ECO:0000313" key="2">
    <source>
        <dbReference type="Proteomes" id="UP000093000"/>
    </source>
</evidence>
<dbReference type="EMBL" id="LUGH01000012">
    <property type="protein sequence ID" value="OBZ91420.1"/>
    <property type="molecule type" value="Genomic_DNA"/>
</dbReference>
<name>A0A1C7NR28_9FUNG</name>
<proteinExistence type="predicted"/>
<sequence length="167" mass="19419">MNLTQSSRIEFAELSEQVKTILCAHHKHYEKLISNDDPHETFEIYLIEWATGIKPFYERYIESLAKLSSSSCQEIIPSALWQPSPNSTHKQEKPITIEAPLQQLETYKYLFEQAHQANIIHKSTLQQLDQEFDKLMNSIPVSLKSNPELLHNQIDCTRSLIETFSLF</sequence>
<comment type="caution">
    <text evidence="1">The sequence shown here is derived from an EMBL/GenBank/DDBJ whole genome shotgun (WGS) entry which is preliminary data.</text>
</comment>